<dbReference type="OrthoDB" id="6275927at2759"/>
<comment type="similarity">
    <text evidence="2">Belongs to the TFIIA subunit 1 family.</text>
</comment>
<reference evidence="6 7" key="1">
    <citation type="journal article" date="2016" name="Fungal Biol.">
        <title>The genome of Xylona heveae provides a window into fungal endophytism.</title>
        <authorList>
            <person name="Gazis R."/>
            <person name="Kuo A."/>
            <person name="Riley R."/>
            <person name="LaButti K."/>
            <person name="Lipzen A."/>
            <person name="Lin J."/>
            <person name="Amirebrahimi M."/>
            <person name="Hesse C.N."/>
            <person name="Spatafora J.W."/>
            <person name="Henrissat B."/>
            <person name="Hainaut M."/>
            <person name="Grigoriev I.V."/>
            <person name="Hibbett D.S."/>
        </authorList>
    </citation>
    <scope>NUCLEOTIDE SEQUENCE [LARGE SCALE GENOMIC DNA]</scope>
    <source>
        <strain evidence="6 7">TC161</strain>
    </source>
</reference>
<feature type="region of interest" description="Disordered" evidence="5">
    <location>
        <begin position="126"/>
        <end position="224"/>
    </location>
</feature>
<evidence type="ECO:0000313" key="6">
    <source>
        <dbReference type="EMBL" id="KZF21959.1"/>
    </source>
</evidence>
<dbReference type="InterPro" id="IPR009088">
    <property type="entry name" value="TFIIA_b-brl"/>
</dbReference>
<dbReference type="EMBL" id="KV407459">
    <property type="protein sequence ID" value="KZF21959.1"/>
    <property type="molecule type" value="Genomic_DNA"/>
</dbReference>
<feature type="compositionally biased region" description="Low complexity" evidence="5">
    <location>
        <begin position="139"/>
        <end position="153"/>
    </location>
</feature>
<dbReference type="GO" id="GO:0005672">
    <property type="term" value="C:transcription factor TFIIA complex"/>
    <property type="evidence" value="ECO:0007669"/>
    <property type="project" value="InterPro"/>
</dbReference>
<keyword evidence="3" id="KW-0804">Transcription</keyword>
<feature type="region of interest" description="Disordered" evidence="5">
    <location>
        <begin position="1"/>
        <end position="69"/>
    </location>
</feature>
<feature type="compositionally biased region" description="Low complexity" evidence="5">
    <location>
        <begin position="43"/>
        <end position="58"/>
    </location>
</feature>
<keyword evidence="7" id="KW-1185">Reference proteome</keyword>
<dbReference type="GO" id="GO:0006367">
    <property type="term" value="P:transcription initiation at RNA polymerase II promoter"/>
    <property type="evidence" value="ECO:0007669"/>
    <property type="project" value="InterPro"/>
</dbReference>
<dbReference type="PANTHER" id="PTHR12694:SF8">
    <property type="entry name" value="TRANSCRIPTION INITIATION FACTOR IIA SUBUNIT 1"/>
    <property type="match status" value="1"/>
</dbReference>
<protein>
    <submittedName>
        <fullName evidence="6">TFIIA-domain-containing protein</fullName>
    </submittedName>
</protein>
<dbReference type="OMA" id="DDAMEEW"/>
<dbReference type="GeneID" id="28894343"/>
<dbReference type="STRING" id="1328760.A0A165GAS6"/>
<dbReference type="InterPro" id="IPR004855">
    <property type="entry name" value="TFIIA_asu/bsu"/>
</dbReference>
<dbReference type="Proteomes" id="UP000076632">
    <property type="component" value="Unassembled WGS sequence"/>
</dbReference>
<sequence length="256" mass="28302">MQQQFGDQASRQIGALQSGIALPGQQRSQGLQLPGQPMPTHVPQQYQTPQPQQPQQQQRNGLGGAQTDGADDAMEEWNAIVMRRNALGQHEQLGTVAIDRMIRRQIEDMGQRMEGGGLMLPLSERVSTISRRKRGTKKSATSRSRSGLRARSAQFQSSDPRELLPAVSELSIDANEPKIPQLDGGDDSDDGIKGEDFDEDAINSELDDSDDNIAEEDDEDESIGQIMLCTYDKVQRVKNKWKCTLKDGVLTTGNRE</sequence>
<proteinExistence type="inferred from homology"/>
<dbReference type="SMART" id="SM01371">
    <property type="entry name" value="TFIIA"/>
    <property type="match status" value="1"/>
</dbReference>
<comment type="subcellular location">
    <subcellularLocation>
        <location evidence="1">Nucleus</location>
    </subcellularLocation>
</comment>
<dbReference type="PANTHER" id="PTHR12694">
    <property type="entry name" value="TRANSCRIPTION INITIATION FACTOR IIA SUBUNIT 1"/>
    <property type="match status" value="1"/>
</dbReference>
<evidence type="ECO:0000256" key="1">
    <source>
        <dbReference type="ARBA" id="ARBA00004123"/>
    </source>
</evidence>
<dbReference type="Pfam" id="PF03153">
    <property type="entry name" value="TFIIA"/>
    <property type="match status" value="1"/>
</dbReference>
<gene>
    <name evidence="6" type="ORF">L228DRAFT_143814</name>
</gene>
<evidence type="ECO:0000256" key="3">
    <source>
        <dbReference type="ARBA" id="ARBA00023163"/>
    </source>
</evidence>
<evidence type="ECO:0000313" key="7">
    <source>
        <dbReference type="Proteomes" id="UP000076632"/>
    </source>
</evidence>
<evidence type="ECO:0000256" key="4">
    <source>
        <dbReference type="ARBA" id="ARBA00023242"/>
    </source>
</evidence>
<evidence type="ECO:0000256" key="5">
    <source>
        <dbReference type="SAM" id="MobiDB-lite"/>
    </source>
</evidence>
<organism evidence="6 7">
    <name type="scientific">Xylona heveae (strain CBS 132557 / TC161)</name>
    <dbReference type="NCBI Taxonomy" id="1328760"/>
    <lineage>
        <taxon>Eukaryota</taxon>
        <taxon>Fungi</taxon>
        <taxon>Dikarya</taxon>
        <taxon>Ascomycota</taxon>
        <taxon>Pezizomycotina</taxon>
        <taxon>Xylonomycetes</taxon>
        <taxon>Xylonales</taxon>
        <taxon>Xylonaceae</taxon>
        <taxon>Xylona</taxon>
    </lineage>
</organism>
<dbReference type="Gene3D" id="2.30.18.10">
    <property type="entry name" value="Transcription factor IIA (TFIIA), beta-barrel domain"/>
    <property type="match status" value="1"/>
</dbReference>
<dbReference type="AlphaFoldDB" id="A0A165GAS6"/>
<accession>A0A165GAS6</accession>
<evidence type="ECO:0000256" key="2">
    <source>
        <dbReference type="ARBA" id="ARBA00010059"/>
    </source>
</evidence>
<feature type="compositionally biased region" description="Polar residues" evidence="5">
    <location>
        <begin position="1"/>
        <end position="11"/>
    </location>
</feature>
<dbReference type="InParanoid" id="A0A165GAS6"/>
<dbReference type="RefSeq" id="XP_018187514.1">
    <property type="nucleotide sequence ID" value="XM_018329206.1"/>
</dbReference>
<name>A0A165GAS6_XYLHT</name>
<keyword evidence="4" id="KW-0539">Nucleus</keyword>
<dbReference type="SUPFAM" id="SSF50784">
    <property type="entry name" value="Transcription factor IIA (TFIIA), beta-barrel domain"/>
    <property type="match status" value="1"/>
</dbReference>
<feature type="compositionally biased region" description="Acidic residues" evidence="5">
    <location>
        <begin position="196"/>
        <end position="222"/>
    </location>
</feature>